<dbReference type="RefSeq" id="WP_120623426.1">
    <property type="nucleotide sequence ID" value="NZ_RAWG01000004.1"/>
</dbReference>
<sequence>MAGGQEVTGTRDEHHDLISTLYHLLKGASVSETYLRDAEAAGDQELAQLFRDWQDEQRNLAERAKNLLGARMVNAQAGTGRAASAPASSKGRGRGASSRQEVPTREVKGPTNASVRSGGNPDDDAVDEQSKESFPASDSPAKY</sequence>
<dbReference type="EMBL" id="RAWG01000004">
    <property type="protein sequence ID" value="RKH48074.1"/>
    <property type="molecule type" value="Genomic_DNA"/>
</dbReference>
<evidence type="ECO:0000313" key="2">
    <source>
        <dbReference type="EMBL" id="RKH48074.1"/>
    </source>
</evidence>
<feature type="region of interest" description="Disordered" evidence="1">
    <location>
        <begin position="76"/>
        <end position="143"/>
    </location>
</feature>
<dbReference type="Proteomes" id="UP000273405">
    <property type="component" value="Unassembled WGS sequence"/>
</dbReference>
<name>A0A3A8P8E1_9BACT</name>
<organism evidence="2 3">
    <name type="scientific">Corallococcus sicarius</name>
    <dbReference type="NCBI Taxonomy" id="2316726"/>
    <lineage>
        <taxon>Bacteria</taxon>
        <taxon>Pseudomonadati</taxon>
        <taxon>Myxococcota</taxon>
        <taxon>Myxococcia</taxon>
        <taxon>Myxococcales</taxon>
        <taxon>Cystobacterineae</taxon>
        <taxon>Myxococcaceae</taxon>
        <taxon>Corallococcus</taxon>
    </lineage>
</organism>
<proteinExistence type="predicted"/>
<comment type="caution">
    <text evidence="2">The sequence shown here is derived from an EMBL/GenBank/DDBJ whole genome shotgun (WGS) entry which is preliminary data.</text>
</comment>
<evidence type="ECO:0000256" key="1">
    <source>
        <dbReference type="SAM" id="MobiDB-lite"/>
    </source>
</evidence>
<keyword evidence="3" id="KW-1185">Reference proteome</keyword>
<evidence type="ECO:0000313" key="3">
    <source>
        <dbReference type="Proteomes" id="UP000273405"/>
    </source>
</evidence>
<dbReference type="OrthoDB" id="495805at2"/>
<accession>A0A3A8P8E1</accession>
<gene>
    <name evidence="2" type="ORF">D7X12_01245</name>
</gene>
<feature type="compositionally biased region" description="Low complexity" evidence="1">
    <location>
        <begin position="80"/>
        <end position="99"/>
    </location>
</feature>
<dbReference type="AlphaFoldDB" id="A0A3A8P8E1"/>
<reference evidence="3" key="1">
    <citation type="submission" date="2018-09" db="EMBL/GenBank/DDBJ databases">
        <authorList>
            <person name="Livingstone P.G."/>
            <person name="Whitworth D.E."/>
        </authorList>
    </citation>
    <scope>NUCLEOTIDE SEQUENCE [LARGE SCALE GENOMIC DNA]</scope>
    <source>
        <strain evidence="3">CA040B</strain>
    </source>
</reference>
<protein>
    <submittedName>
        <fullName evidence="2">Uncharacterized protein</fullName>
    </submittedName>
</protein>